<dbReference type="AlphaFoldDB" id="A0AAD6T1J4"/>
<accession>A0AAD6T1J4</accession>
<evidence type="ECO:0000313" key="2">
    <source>
        <dbReference type="EMBL" id="KAJ7037091.1"/>
    </source>
</evidence>
<gene>
    <name evidence="2" type="ORF">C8F04DRAFT_1257321</name>
</gene>
<evidence type="ECO:0000259" key="1">
    <source>
        <dbReference type="Pfam" id="PF18803"/>
    </source>
</evidence>
<comment type="caution">
    <text evidence="2">The sequence shown here is derived from an EMBL/GenBank/DDBJ whole genome shotgun (WGS) entry which is preliminary data.</text>
</comment>
<dbReference type="EMBL" id="JARJCM010000039">
    <property type="protein sequence ID" value="KAJ7037091.1"/>
    <property type="molecule type" value="Genomic_DNA"/>
</dbReference>
<dbReference type="Proteomes" id="UP001218188">
    <property type="component" value="Unassembled WGS sequence"/>
</dbReference>
<proteinExistence type="predicted"/>
<protein>
    <recommendedName>
        <fullName evidence="1">CxC2-like cysteine cluster KDZ transposase-associated domain-containing protein</fullName>
    </recommendedName>
</protein>
<feature type="domain" description="CxC2-like cysteine cluster KDZ transposase-associated" evidence="1">
    <location>
        <begin position="84"/>
        <end position="160"/>
    </location>
</feature>
<name>A0AAD6T1J4_9AGAR</name>
<reference evidence="2" key="1">
    <citation type="submission" date="2023-03" db="EMBL/GenBank/DDBJ databases">
        <title>Massive genome expansion in bonnet fungi (Mycena s.s.) driven by repeated elements and novel gene families across ecological guilds.</title>
        <authorList>
            <consortium name="Lawrence Berkeley National Laboratory"/>
            <person name="Harder C.B."/>
            <person name="Miyauchi S."/>
            <person name="Viragh M."/>
            <person name="Kuo A."/>
            <person name="Thoen E."/>
            <person name="Andreopoulos B."/>
            <person name="Lu D."/>
            <person name="Skrede I."/>
            <person name="Drula E."/>
            <person name="Henrissat B."/>
            <person name="Morin E."/>
            <person name="Kohler A."/>
            <person name="Barry K."/>
            <person name="LaButti K."/>
            <person name="Morin E."/>
            <person name="Salamov A."/>
            <person name="Lipzen A."/>
            <person name="Mereny Z."/>
            <person name="Hegedus B."/>
            <person name="Baldrian P."/>
            <person name="Stursova M."/>
            <person name="Weitz H."/>
            <person name="Taylor A."/>
            <person name="Grigoriev I.V."/>
            <person name="Nagy L.G."/>
            <person name="Martin F."/>
            <person name="Kauserud H."/>
        </authorList>
    </citation>
    <scope>NUCLEOTIDE SEQUENCE</scope>
    <source>
        <strain evidence="2">CBHHK200</strain>
    </source>
</reference>
<keyword evidence="3" id="KW-1185">Reference proteome</keyword>
<dbReference type="InterPro" id="IPR041457">
    <property type="entry name" value="CxC2_KDZ-assoc"/>
</dbReference>
<evidence type="ECO:0000313" key="3">
    <source>
        <dbReference type="Proteomes" id="UP001218188"/>
    </source>
</evidence>
<organism evidence="2 3">
    <name type="scientific">Mycena alexandri</name>
    <dbReference type="NCBI Taxonomy" id="1745969"/>
    <lineage>
        <taxon>Eukaryota</taxon>
        <taxon>Fungi</taxon>
        <taxon>Dikarya</taxon>
        <taxon>Basidiomycota</taxon>
        <taxon>Agaricomycotina</taxon>
        <taxon>Agaricomycetes</taxon>
        <taxon>Agaricomycetidae</taxon>
        <taxon>Agaricales</taxon>
        <taxon>Marasmiineae</taxon>
        <taxon>Mycenaceae</taxon>
        <taxon>Mycena</taxon>
    </lineage>
</organism>
<sequence length="379" mass="42431">MDMPASRARIFHAIRAMETEHPKLSDIPFVCSSPGCYNTKPDLRCMDCFQAQFVCAPCMFIAHQKNPLHRIQWWNDKEFTTSGLEAMNMRINLGHGGRSCPASVGDDKFCIINSAGVHRIPVDFCGCPDAPSRAEQLLAARLYPQHRDPPHVAVAFPMARQAREDMSTPEALDGNIAPDDSTISPQAWDDFAQAWGHALEETILQSRTPSSISDDLIPDGPSFSWDDLWWQRSHIDGEPLEAVWANLAPVSSNSRLMGAGACRDVLESHYRSRVPTIEIPVDVATDAEAAAIERNSELLNTLFWDPLAMPAHFRERVQRQLALMNPHQGTRAQKSVVARRKVHLFDEELERGEYARPCRACPEPGSELKDLAWGEEELV</sequence>
<dbReference type="Pfam" id="PF18803">
    <property type="entry name" value="CxC2"/>
    <property type="match status" value="1"/>
</dbReference>